<feature type="active site" description="Proton acceptor" evidence="6">
    <location>
        <position position="93"/>
    </location>
</feature>
<feature type="binding site" evidence="6">
    <location>
        <position position="201"/>
    </location>
    <ligand>
        <name>NAD(+)</name>
        <dbReference type="ChEBI" id="CHEBI:57540"/>
    </ligand>
</feature>
<evidence type="ECO:0000256" key="5">
    <source>
        <dbReference type="ARBA" id="ARBA00047925"/>
    </source>
</evidence>
<dbReference type="InterPro" id="IPR017438">
    <property type="entry name" value="ATP-NAD_kinase_N"/>
</dbReference>
<dbReference type="InterPro" id="IPR016064">
    <property type="entry name" value="NAD/diacylglycerol_kinase_sf"/>
</dbReference>
<dbReference type="Proteomes" id="UP000198307">
    <property type="component" value="Unassembled WGS sequence"/>
</dbReference>
<gene>
    <name evidence="6" type="primary">nadK</name>
    <name evidence="7" type="ORF">SAMN05444959_10818</name>
</gene>
<keyword evidence="6" id="KW-0963">Cytoplasm</keyword>
<dbReference type="Pfam" id="PF20143">
    <property type="entry name" value="NAD_kinase_C"/>
    <property type="match status" value="1"/>
</dbReference>
<dbReference type="PANTHER" id="PTHR20275">
    <property type="entry name" value="NAD KINASE"/>
    <property type="match status" value="1"/>
</dbReference>
<dbReference type="Pfam" id="PF01513">
    <property type="entry name" value="NAD_kinase"/>
    <property type="match status" value="1"/>
</dbReference>
<evidence type="ECO:0000256" key="1">
    <source>
        <dbReference type="ARBA" id="ARBA00022679"/>
    </source>
</evidence>
<dbReference type="EMBL" id="FZQB01000008">
    <property type="protein sequence ID" value="SNT74500.1"/>
    <property type="molecule type" value="Genomic_DNA"/>
</dbReference>
<keyword evidence="1 6" id="KW-0808">Transferase</keyword>
<comment type="catalytic activity">
    <reaction evidence="5 6">
        <text>NAD(+) + ATP = ADP + NADP(+) + H(+)</text>
        <dbReference type="Rhea" id="RHEA:18629"/>
        <dbReference type="ChEBI" id="CHEBI:15378"/>
        <dbReference type="ChEBI" id="CHEBI:30616"/>
        <dbReference type="ChEBI" id="CHEBI:57540"/>
        <dbReference type="ChEBI" id="CHEBI:58349"/>
        <dbReference type="ChEBI" id="CHEBI:456216"/>
        <dbReference type="EC" id="2.7.1.23"/>
    </reaction>
</comment>
<comment type="similarity">
    <text evidence="6">Belongs to the NAD kinase family.</text>
</comment>
<evidence type="ECO:0000313" key="8">
    <source>
        <dbReference type="Proteomes" id="UP000198307"/>
    </source>
</evidence>
<evidence type="ECO:0000256" key="6">
    <source>
        <dbReference type="HAMAP-Rule" id="MF_00361"/>
    </source>
</evidence>
<feature type="binding site" evidence="6">
    <location>
        <position position="193"/>
    </location>
    <ligand>
        <name>NAD(+)</name>
        <dbReference type="ChEBI" id="CHEBI:57540"/>
    </ligand>
</feature>
<name>A0A239PWF8_9RHOB</name>
<dbReference type="AlphaFoldDB" id="A0A239PWF8"/>
<comment type="cofactor">
    <cofactor evidence="6">
        <name>a divalent metal cation</name>
        <dbReference type="ChEBI" id="CHEBI:60240"/>
    </cofactor>
</comment>
<feature type="binding site" evidence="6">
    <location>
        <begin position="163"/>
        <end position="164"/>
    </location>
    <ligand>
        <name>NAD(+)</name>
        <dbReference type="ChEBI" id="CHEBI:57540"/>
    </ligand>
</feature>
<comment type="caution">
    <text evidence="6">Lacks conserved residue(s) required for the propagation of feature annotation.</text>
</comment>
<dbReference type="Gene3D" id="2.60.200.30">
    <property type="entry name" value="Probable inorganic polyphosphate/atp-NAD kinase, domain 2"/>
    <property type="match status" value="1"/>
</dbReference>
<dbReference type="GO" id="GO:0046872">
    <property type="term" value="F:metal ion binding"/>
    <property type="evidence" value="ECO:0007669"/>
    <property type="project" value="UniProtKB-UniRule"/>
</dbReference>
<keyword evidence="3 6" id="KW-0521">NADP</keyword>
<evidence type="ECO:0000256" key="4">
    <source>
        <dbReference type="ARBA" id="ARBA00023027"/>
    </source>
</evidence>
<dbReference type="Gene3D" id="3.40.50.10330">
    <property type="entry name" value="Probable inorganic polyphosphate/atp-NAD kinase, domain 1"/>
    <property type="match status" value="1"/>
</dbReference>
<organism evidence="7 8">
    <name type="scientific">Paracoccus seriniphilus</name>
    <dbReference type="NCBI Taxonomy" id="184748"/>
    <lineage>
        <taxon>Bacteria</taxon>
        <taxon>Pseudomonadati</taxon>
        <taxon>Pseudomonadota</taxon>
        <taxon>Alphaproteobacteria</taxon>
        <taxon>Rhodobacterales</taxon>
        <taxon>Paracoccaceae</taxon>
        <taxon>Paracoccus</taxon>
    </lineage>
</organism>
<dbReference type="GO" id="GO:0019674">
    <property type="term" value="P:NAD+ metabolic process"/>
    <property type="evidence" value="ECO:0007669"/>
    <property type="project" value="InterPro"/>
</dbReference>
<dbReference type="InterPro" id="IPR017437">
    <property type="entry name" value="ATP-NAD_kinase_PpnK-typ_C"/>
</dbReference>
<comment type="subcellular location">
    <subcellularLocation>
        <location evidence="6">Cytoplasm</location>
    </subcellularLocation>
</comment>
<dbReference type="GO" id="GO:0005737">
    <property type="term" value="C:cytoplasm"/>
    <property type="evidence" value="ECO:0007669"/>
    <property type="project" value="UniProtKB-SubCell"/>
</dbReference>
<feature type="binding site" evidence="6">
    <location>
        <begin position="93"/>
        <end position="94"/>
    </location>
    <ligand>
        <name>NAD(+)</name>
        <dbReference type="ChEBI" id="CHEBI:57540"/>
    </ligand>
</feature>
<feature type="binding site" evidence="6">
    <location>
        <begin position="204"/>
        <end position="209"/>
    </location>
    <ligand>
        <name>NAD(+)</name>
        <dbReference type="ChEBI" id="CHEBI:57540"/>
    </ligand>
</feature>
<dbReference type="GO" id="GO:0003951">
    <property type="term" value="F:NAD+ kinase activity"/>
    <property type="evidence" value="ECO:0007669"/>
    <property type="project" value="UniProtKB-UniRule"/>
</dbReference>
<reference evidence="7 8" key="1">
    <citation type="submission" date="2017-07" db="EMBL/GenBank/DDBJ databases">
        <authorList>
            <person name="Sun Z.S."/>
            <person name="Albrecht U."/>
            <person name="Echele G."/>
            <person name="Lee C.C."/>
        </authorList>
    </citation>
    <scope>NUCLEOTIDE SEQUENCE [LARGE SCALE GENOMIC DNA]</scope>
    <source>
        <strain evidence="7 8">DSM 14827</strain>
    </source>
</reference>
<keyword evidence="2 6" id="KW-0418">Kinase</keyword>
<keyword evidence="4 6" id="KW-0520">NAD</keyword>
<dbReference type="EC" id="2.7.1.23" evidence="6"/>
<keyword evidence="6" id="KW-0547">Nucleotide-binding</keyword>
<accession>A0A239PWF8</accession>
<dbReference type="GO" id="GO:0051287">
    <property type="term" value="F:NAD binding"/>
    <property type="evidence" value="ECO:0007669"/>
    <property type="project" value="UniProtKB-ARBA"/>
</dbReference>
<dbReference type="GO" id="GO:0006741">
    <property type="term" value="P:NADP+ biosynthetic process"/>
    <property type="evidence" value="ECO:0007669"/>
    <property type="project" value="UniProtKB-UniRule"/>
</dbReference>
<evidence type="ECO:0000256" key="2">
    <source>
        <dbReference type="ARBA" id="ARBA00022777"/>
    </source>
</evidence>
<feature type="binding site" evidence="6">
    <location>
        <position position="228"/>
    </location>
    <ligand>
        <name>NAD(+)</name>
        <dbReference type="ChEBI" id="CHEBI:57540"/>
    </ligand>
</feature>
<dbReference type="NCBIfam" id="NF003406">
    <property type="entry name" value="PRK04761.1"/>
    <property type="match status" value="1"/>
</dbReference>
<proteinExistence type="inferred from homology"/>
<evidence type="ECO:0000256" key="3">
    <source>
        <dbReference type="ARBA" id="ARBA00022857"/>
    </source>
</evidence>
<comment type="function">
    <text evidence="6">Involved in the regulation of the intracellular balance of NAD and NADP, and is a key enzyme in the biosynthesis of NADP. Catalyzes specifically the phosphorylation on 2'-hydroxyl of the adenosine moiety of NAD to yield NADP.</text>
</comment>
<keyword evidence="8" id="KW-1185">Reference proteome</keyword>
<dbReference type="HAMAP" id="MF_00361">
    <property type="entry name" value="NAD_kinase"/>
    <property type="match status" value="1"/>
</dbReference>
<keyword evidence="6" id="KW-0067">ATP-binding</keyword>
<protein>
    <recommendedName>
        <fullName evidence="6">NAD kinase</fullName>
        <ecNumber evidence="6">2.7.1.23</ecNumber>
    </recommendedName>
    <alternativeName>
        <fullName evidence="6">ATP-dependent NAD kinase</fullName>
    </alternativeName>
</protein>
<sequence>MALSYPMPVTLESGKTTPGPPMAAAAALVGGLPSPSPRSMLRPDQRDPDKMTPAIHFTASHADLAQEALKRLSHRYGNAPLAEAGVVVALGGDGFMLQTLHAMQGRDMPVYGMNRGTVGFLMNSYSEEILHDRLNAAEETVINPLRMIATCADGSLHEALAINEVSLLREGPQAAKLRIHIDGRTRMEELVCDGALVATPAGSTAYNYSAHGPILPIGSEVLALTAIAPFRPRRWRGALLPKAAEVEFEVLNPERRPVMADADSRSVRHVTRVRIKSAADIRHRLLFDRGHGLDERLLREQFV</sequence>
<dbReference type="InterPro" id="IPR002504">
    <property type="entry name" value="NADK"/>
</dbReference>
<dbReference type="PANTHER" id="PTHR20275:SF0">
    <property type="entry name" value="NAD KINASE"/>
    <property type="match status" value="1"/>
</dbReference>
<evidence type="ECO:0000313" key="7">
    <source>
        <dbReference type="EMBL" id="SNT74500.1"/>
    </source>
</evidence>
<dbReference type="SUPFAM" id="SSF111331">
    <property type="entry name" value="NAD kinase/diacylglycerol kinase-like"/>
    <property type="match status" value="1"/>
</dbReference>
<dbReference type="GO" id="GO:0005524">
    <property type="term" value="F:ATP binding"/>
    <property type="evidence" value="ECO:0007669"/>
    <property type="project" value="UniProtKB-KW"/>
</dbReference>